<dbReference type="AlphaFoldDB" id="A0AAV9IR73"/>
<dbReference type="GO" id="GO:0000139">
    <property type="term" value="C:Golgi membrane"/>
    <property type="evidence" value="ECO:0007669"/>
    <property type="project" value="UniProtKB-SubCell"/>
</dbReference>
<dbReference type="InterPro" id="IPR005331">
    <property type="entry name" value="Sulfotransferase"/>
</dbReference>
<protein>
    <recommendedName>
        <fullName evidence="12">Sulfotransferase</fullName>
    </recommendedName>
</protein>
<evidence type="ECO:0000256" key="5">
    <source>
        <dbReference type="ARBA" id="ARBA00022989"/>
    </source>
</evidence>
<name>A0AAV9IR73_CYACA</name>
<dbReference type="GO" id="GO:0008146">
    <property type="term" value="F:sulfotransferase activity"/>
    <property type="evidence" value="ECO:0007669"/>
    <property type="project" value="InterPro"/>
</dbReference>
<keyword evidence="7 9" id="KW-0472">Membrane</keyword>
<dbReference type="InterPro" id="IPR018011">
    <property type="entry name" value="Carb_sulfotrans_8-10"/>
</dbReference>
<comment type="subcellular location">
    <subcellularLocation>
        <location evidence="1">Golgi apparatus membrane</location>
        <topology evidence="1">Single-pass type II membrane protein</topology>
    </subcellularLocation>
</comment>
<evidence type="ECO:0000256" key="2">
    <source>
        <dbReference type="ARBA" id="ARBA00006339"/>
    </source>
</evidence>
<dbReference type="SUPFAM" id="SSF52540">
    <property type="entry name" value="P-loop containing nucleoside triphosphate hydrolases"/>
    <property type="match status" value="1"/>
</dbReference>
<feature type="transmembrane region" description="Helical" evidence="9">
    <location>
        <begin position="21"/>
        <end position="42"/>
    </location>
</feature>
<accession>A0AAV9IR73</accession>
<dbReference type="PANTHER" id="PTHR12137">
    <property type="entry name" value="CARBOHYDRATE SULFOTRANSFERASE"/>
    <property type="match status" value="1"/>
</dbReference>
<evidence type="ECO:0000256" key="8">
    <source>
        <dbReference type="ARBA" id="ARBA00023180"/>
    </source>
</evidence>
<keyword evidence="5 9" id="KW-1133">Transmembrane helix</keyword>
<keyword evidence="4 9" id="KW-0812">Transmembrane</keyword>
<evidence type="ECO:0000256" key="3">
    <source>
        <dbReference type="ARBA" id="ARBA00022679"/>
    </source>
</evidence>
<keyword evidence="3" id="KW-0808">Transferase</keyword>
<evidence type="ECO:0000313" key="10">
    <source>
        <dbReference type="EMBL" id="KAK4534649.1"/>
    </source>
</evidence>
<comment type="caution">
    <text evidence="10">The sequence shown here is derived from an EMBL/GenBank/DDBJ whole genome shotgun (WGS) entry which is preliminary data.</text>
</comment>
<dbReference type="Pfam" id="PF03567">
    <property type="entry name" value="Sulfotransfer_2"/>
    <property type="match status" value="1"/>
</dbReference>
<dbReference type="Proteomes" id="UP001301350">
    <property type="component" value="Unassembled WGS sequence"/>
</dbReference>
<sequence length="340" mass="38910">MRQGLRHLKRALAYAQRCLSATRRTPVLVLVALIGLLAFASLRSRSILVGWCAHHLTGADGDVQCFQLGHTTHTRPRQLPRNFTVQLDPQWRESLKGVMVDVIAFPRDQRLLCTIPKAGSTLLRSLSLAHAVGLHLEPTNPADLTLIHPFAAKRLVQLSDFPDAYIAQLLQRPTWQYSAVVRHPLTRVLSAYLDKLQRERDFARDPFNDRPVGSFASFVRVLESVAHARPEGLNSTDEHWRPQSAFCLFRSLPREALSEVVQLEDLAAIRRVYAEWFGVYGARWATEHRRRREHGQATSLHARSAATWLKAYVNEDLARRVRQLYREDYERFGYGLWPPS</sequence>
<reference evidence="10 11" key="1">
    <citation type="submission" date="2022-07" db="EMBL/GenBank/DDBJ databases">
        <title>Genome-wide signatures of adaptation to extreme environments.</title>
        <authorList>
            <person name="Cho C.H."/>
            <person name="Yoon H.S."/>
        </authorList>
    </citation>
    <scope>NUCLEOTIDE SEQUENCE [LARGE SCALE GENOMIC DNA]</scope>
    <source>
        <strain evidence="10 11">DBV 063 E5</strain>
    </source>
</reference>
<evidence type="ECO:0000256" key="6">
    <source>
        <dbReference type="ARBA" id="ARBA00023034"/>
    </source>
</evidence>
<dbReference type="GO" id="GO:0016051">
    <property type="term" value="P:carbohydrate biosynthetic process"/>
    <property type="evidence" value="ECO:0007669"/>
    <property type="project" value="InterPro"/>
</dbReference>
<dbReference type="InterPro" id="IPR027417">
    <property type="entry name" value="P-loop_NTPase"/>
</dbReference>
<dbReference type="EMBL" id="JANCYW010000002">
    <property type="protein sequence ID" value="KAK4534649.1"/>
    <property type="molecule type" value="Genomic_DNA"/>
</dbReference>
<keyword evidence="6" id="KW-0333">Golgi apparatus</keyword>
<keyword evidence="11" id="KW-1185">Reference proteome</keyword>
<comment type="similarity">
    <text evidence="2">Belongs to the sulfotransferase 2 family.</text>
</comment>
<evidence type="ECO:0000256" key="1">
    <source>
        <dbReference type="ARBA" id="ARBA00004323"/>
    </source>
</evidence>
<evidence type="ECO:0000256" key="4">
    <source>
        <dbReference type="ARBA" id="ARBA00022692"/>
    </source>
</evidence>
<dbReference type="PANTHER" id="PTHR12137:SF54">
    <property type="entry name" value="CARBOHYDRATE SULFOTRANSFERASE"/>
    <property type="match status" value="1"/>
</dbReference>
<evidence type="ECO:0000256" key="7">
    <source>
        <dbReference type="ARBA" id="ARBA00023136"/>
    </source>
</evidence>
<gene>
    <name evidence="10" type="ORF">CDCA_CDCA02G0674</name>
</gene>
<evidence type="ECO:0000256" key="9">
    <source>
        <dbReference type="SAM" id="Phobius"/>
    </source>
</evidence>
<keyword evidence="8" id="KW-0325">Glycoprotein</keyword>
<evidence type="ECO:0008006" key="12">
    <source>
        <dbReference type="Google" id="ProtNLM"/>
    </source>
</evidence>
<evidence type="ECO:0000313" key="11">
    <source>
        <dbReference type="Proteomes" id="UP001301350"/>
    </source>
</evidence>
<organism evidence="10 11">
    <name type="scientific">Cyanidium caldarium</name>
    <name type="common">Red alga</name>
    <dbReference type="NCBI Taxonomy" id="2771"/>
    <lineage>
        <taxon>Eukaryota</taxon>
        <taxon>Rhodophyta</taxon>
        <taxon>Bangiophyceae</taxon>
        <taxon>Cyanidiales</taxon>
        <taxon>Cyanidiaceae</taxon>
        <taxon>Cyanidium</taxon>
    </lineage>
</organism>
<proteinExistence type="inferred from homology"/>